<dbReference type="InterPro" id="IPR029056">
    <property type="entry name" value="Ribokinase-like"/>
</dbReference>
<protein>
    <submittedName>
        <fullName evidence="1">Uncharacterized protein</fullName>
    </submittedName>
</protein>
<keyword evidence="2" id="KW-1185">Reference proteome</keyword>
<proteinExistence type="predicted"/>
<name>A0A6A0A726_HAELA</name>
<dbReference type="Proteomes" id="UP000485058">
    <property type="component" value="Unassembled WGS sequence"/>
</dbReference>
<dbReference type="AlphaFoldDB" id="A0A6A0A726"/>
<feature type="non-terminal residue" evidence="1">
    <location>
        <position position="40"/>
    </location>
</feature>
<gene>
    <name evidence="1" type="ORF">HaLaN_26782</name>
</gene>
<dbReference type="EMBL" id="BLLF01003826">
    <property type="protein sequence ID" value="GFH28308.1"/>
    <property type="molecule type" value="Genomic_DNA"/>
</dbReference>
<feature type="non-terminal residue" evidence="1">
    <location>
        <position position="1"/>
    </location>
</feature>
<evidence type="ECO:0000313" key="1">
    <source>
        <dbReference type="EMBL" id="GFH28308.1"/>
    </source>
</evidence>
<reference evidence="1 2" key="1">
    <citation type="submission" date="2020-02" db="EMBL/GenBank/DDBJ databases">
        <title>Draft genome sequence of Haematococcus lacustris strain NIES-144.</title>
        <authorList>
            <person name="Morimoto D."/>
            <person name="Nakagawa S."/>
            <person name="Yoshida T."/>
            <person name="Sawayama S."/>
        </authorList>
    </citation>
    <scope>NUCLEOTIDE SEQUENCE [LARGE SCALE GENOMIC DNA]</scope>
    <source>
        <strain evidence="1 2">NIES-144</strain>
    </source>
</reference>
<sequence>MIAASRLGLKVSSIAHLGHDSYGDFTRQVLQAGGSRGGAA</sequence>
<evidence type="ECO:0000313" key="2">
    <source>
        <dbReference type="Proteomes" id="UP000485058"/>
    </source>
</evidence>
<dbReference type="Gene3D" id="3.40.1190.20">
    <property type="match status" value="1"/>
</dbReference>
<organism evidence="1 2">
    <name type="scientific">Haematococcus lacustris</name>
    <name type="common">Green alga</name>
    <name type="synonym">Haematococcus pluvialis</name>
    <dbReference type="NCBI Taxonomy" id="44745"/>
    <lineage>
        <taxon>Eukaryota</taxon>
        <taxon>Viridiplantae</taxon>
        <taxon>Chlorophyta</taxon>
        <taxon>core chlorophytes</taxon>
        <taxon>Chlorophyceae</taxon>
        <taxon>CS clade</taxon>
        <taxon>Chlamydomonadales</taxon>
        <taxon>Haematococcaceae</taxon>
        <taxon>Haematococcus</taxon>
    </lineage>
</organism>
<accession>A0A6A0A726</accession>
<comment type="caution">
    <text evidence="1">The sequence shown here is derived from an EMBL/GenBank/DDBJ whole genome shotgun (WGS) entry which is preliminary data.</text>
</comment>